<dbReference type="AlphaFoldDB" id="A0AB34JGM1"/>
<dbReference type="InterPro" id="IPR011009">
    <property type="entry name" value="Kinase-like_dom_sf"/>
</dbReference>
<evidence type="ECO:0000313" key="4">
    <source>
        <dbReference type="Proteomes" id="UP001515480"/>
    </source>
</evidence>
<dbReference type="EMBL" id="JBGBPQ010000008">
    <property type="protein sequence ID" value="KAL1521009.1"/>
    <property type="molecule type" value="Genomic_DNA"/>
</dbReference>
<keyword evidence="4" id="KW-1185">Reference proteome</keyword>
<proteinExistence type="inferred from homology"/>
<dbReference type="SUPFAM" id="SSF56112">
    <property type="entry name" value="Protein kinase-like (PK-like)"/>
    <property type="match status" value="1"/>
</dbReference>
<comment type="similarity">
    <text evidence="1">Belongs to the protein kinase superfamily. ADCK protein kinase family.</text>
</comment>
<comment type="caution">
    <text evidence="3">The sequence shown here is derived from an EMBL/GenBank/DDBJ whole genome shotgun (WGS) entry which is preliminary data.</text>
</comment>
<dbReference type="PANTHER" id="PTHR43173:SF28">
    <property type="entry name" value="AARF DOMAIN CONTAINING KINASE 5"/>
    <property type="match status" value="1"/>
</dbReference>
<reference evidence="3 4" key="1">
    <citation type="journal article" date="2024" name="Science">
        <title>Giant polyketide synthase enzymes in the biosynthesis of giant marine polyether toxins.</title>
        <authorList>
            <person name="Fallon T.R."/>
            <person name="Shende V.V."/>
            <person name="Wierzbicki I.H."/>
            <person name="Pendleton A.L."/>
            <person name="Watervoot N.F."/>
            <person name="Auber R.P."/>
            <person name="Gonzalez D.J."/>
            <person name="Wisecaver J.H."/>
            <person name="Moore B.S."/>
        </authorList>
    </citation>
    <scope>NUCLEOTIDE SEQUENCE [LARGE SCALE GENOMIC DNA]</scope>
    <source>
        <strain evidence="3 4">12B1</strain>
    </source>
</reference>
<dbReference type="PANTHER" id="PTHR43173">
    <property type="entry name" value="ABC1 FAMILY PROTEIN"/>
    <property type="match status" value="1"/>
</dbReference>
<dbReference type="InterPro" id="IPR004147">
    <property type="entry name" value="ABC1_dom"/>
</dbReference>
<evidence type="ECO:0000313" key="3">
    <source>
        <dbReference type="EMBL" id="KAL1521009.1"/>
    </source>
</evidence>
<gene>
    <name evidence="3" type="ORF">AB1Y20_022566</name>
</gene>
<accession>A0AB34JGM1</accession>
<evidence type="ECO:0000256" key="1">
    <source>
        <dbReference type="ARBA" id="ARBA00009670"/>
    </source>
</evidence>
<organism evidence="3 4">
    <name type="scientific">Prymnesium parvum</name>
    <name type="common">Toxic golden alga</name>
    <dbReference type="NCBI Taxonomy" id="97485"/>
    <lineage>
        <taxon>Eukaryota</taxon>
        <taxon>Haptista</taxon>
        <taxon>Haptophyta</taxon>
        <taxon>Prymnesiophyceae</taxon>
        <taxon>Prymnesiales</taxon>
        <taxon>Prymnesiaceae</taxon>
        <taxon>Prymnesium</taxon>
    </lineage>
</organism>
<feature type="domain" description="ABC1 atypical kinase-like" evidence="2">
    <location>
        <begin position="113"/>
        <end position="360"/>
    </location>
</feature>
<protein>
    <recommendedName>
        <fullName evidence="2">ABC1 atypical kinase-like domain-containing protein</fullName>
    </recommendedName>
</protein>
<dbReference type="Pfam" id="PF03109">
    <property type="entry name" value="ABC1"/>
    <property type="match status" value="1"/>
</dbReference>
<sequence>MISPRLRRLTAGVGLAGAAAWYASHDVDSSWARTSRTLCYGALTALDYKCSAAAAAAAADARAAALAAAHERAARRMLHVCTLHGGLYTKLGQFVASMTHVLPDQFTATLAACQDRARAVPFGAARAAVEAELGRPLEQMFDRFEPAPFAAASLAQVHRAVTSAGEEVVVKVQYPRLAEQMAADQLALCVLSWMVERLFPGCGYQWLLPEFDESLRQELDFRQEAANASRAARLLVGLPDVYIPRTLPELSTGRVLTMERIEGVKLSDREALDRMRLSRPEIAYLLTAAFSVMIFQGGFVHCDPHPGNLLARPHPSAKQRGTRPRVQLVLLDHGLYRELTSEFRHGYCELWYSLITREHTRGRAAALALGVAPSDYDYLSLLLTFRPASSRTALGSRLGKEERTRLRERLGQLSFADISSFFERMPRDMLFVMRTWAYVRSLNRDLGGTTRSRLALQAEYAARGVSEASRTLQEGWVATLVDELYACFHICRVRLYICLFDAVFRLHAVMRKITPHSTRDLG</sequence>
<dbReference type="CDD" id="cd13969">
    <property type="entry name" value="ADCK1-like"/>
    <property type="match status" value="1"/>
</dbReference>
<evidence type="ECO:0000259" key="2">
    <source>
        <dbReference type="Pfam" id="PF03109"/>
    </source>
</evidence>
<name>A0AB34JGM1_PRYPA</name>
<dbReference type="InterPro" id="IPR051130">
    <property type="entry name" value="Mito_struct-func_regulator"/>
</dbReference>
<dbReference type="InterPro" id="IPR045307">
    <property type="entry name" value="ADCK1_dom"/>
</dbReference>
<dbReference type="Proteomes" id="UP001515480">
    <property type="component" value="Unassembled WGS sequence"/>
</dbReference>